<feature type="region of interest" description="Disordered" evidence="1">
    <location>
        <begin position="294"/>
        <end position="385"/>
    </location>
</feature>
<gene>
    <name evidence="2" type="ORF">Ahy_B08g093374</name>
</gene>
<feature type="compositionally biased region" description="Basic and acidic residues" evidence="1">
    <location>
        <begin position="294"/>
        <end position="312"/>
    </location>
</feature>
<comment type="caution">
    <text evidence="2">The sequence shown here is derived from an EMBL/GenBank/DDBJ whole genome shotgun (WGS) entry which is preliminary data.</text>
</comment>
<evidence type="ECO:0008006" key="4">
    <source>
        <dbReference type="Google" id="ProtNLM"/>
    </source>
</evidence>
<dbReference type="EMBL" id="SDMP01000018">
    <property type="protein sequence ID" value="RYQ97335.1"/>
    <property type="molecule type" value="Genomic_DNA"/>
</dbReference>
<sequence length="485" mass="55168">MSTESLSSEVEKRSPEEEDLVARSTKKVKMDEFIQEENQMEDKEQTIEPAEETMEEGHSVPEEVGVQETIPEQATKASYKDRLISNGLDKLNPEEIVDMVAEDYLSEEDLMESEEDEKTPFNPMPKIEVTLEEYDEWCRPWKQSLIVKPLGKKLNLPIMERWVNRKWSKKGAVHNRHAAAGDLPAQNTSEQIPIPNQKGKEIVMEKNQGAGLEEKAVANNEQSSKIFTKNKVADTSKKVGSFGPWMIVKKPQRRNKQRSGEFNEEKKKAVNANRFGILVDEENNQKTNMEKQDIANLGKKEGGNQTSKEDQQGGRVEASLKLQGAGNKKNMFNKANKGKNTENSRKFSAVQPKSGRIKDVQQPLAPKGEKEHNHKEGSRKQDKEHQEYWNQFNNLLKGIYKSHQQGNHIDFNEPFNPLLSNLIAKTMGGGRPEGESSGTLKDKPPEINQDEYMNMIMDGRHDKQPVQIPVGEDEEEEYSPKPMDD</sequence>
<feature type="region of interest" description="Disordered" evidence="1">
    <location>
        <begin position="426"/>
        <end position="485"/>
    </location>
</feature>
<evidence type="ECO:0000256" key="1">
    <source>
        <dbReference type="SAM" id="MobiDB-lite"/>
    </source>
</evidence>
<evidence type="ECO:0000313" key="3">
    <source>
        <dbReference type="Proteomes" id="UP000289738"/>
    </source>
</evidence>
<dbReference type="Proteomes" id="UP000289738">
    <property type="component" value="Chromosome B08"/>
</dbReference>
<dbReference type="AlphaFoldDB" id="A0A444Y616"/>
<protein>
    <recommendedName>
        <fullName evidence="4">DUF4283 domain-containing protein</fullName>
    </recommendedName>
</protein>
<feature type="region of interest" description="Disordered" evidence="1">
    <location>
        <begin position="1"/>
        <end position="78"/>
    </location>
</feature>
<name>A0A444Y616_ARAHY</name>
<organism evidence="2 3">
    <name type="scientific">Arachis hypogaea</name>
    <name type="common">Peanut</name>
    <dbReference type="NCBI Taxonomy" id="3818"/>
    <lineage>
        <taxon>Eukaryota</taxon>
        <taxon>Viridiplantae</taxon>
        <taxon>Streptophyta</taxon>
        <taxon>Embryophyta</taxon>
        <taxon>Tracheophyta</taxon>
        <taxon>Spermatophyta</taxon>
        <taxon>Magnoliopsida</taxon>
        <taxon>eudicotyledons</taxon>
        <taxon>Gunneridae</taxon>
        <taxon>Pentapetalae</taxon>
        <taxon>rosids</taxon>
        <taxon>fabids</taxon>
        <taxon>Fabales</taxon>
        <taxon>Fabaceae</taxon>
        <taxon>Papilionoideae</taxon>
        <taxon>50 kb inversion clade</taxon>
        <taxon>dalbergioids sensu lato</taxon>
        <taxon>Dalbergieae</taxon>
        <taxon>Pterocarpus clade</taxon>
        <taxon>Arachis</taxon>
    </lineage>
</organism>
<reference evidence="2 3" key="1">
    <citation type="submission" date="2019-01" db="EMBL/GenBank/DDBJ databases">
        <title>Sequencing of cultivated peanut Arachis hypogaea provides insights into genome evolution and oil improvement.</title>
        <authorList>
            <person name="Chen X."/>
        </authorList>
    </citation>
    <scope>NUCLEOTIDE SEQUENCE [LARGE SCALE GENOMIC DNA]</scope>
    <source>
        <strain evidence="3">cv. Fuhuasheng</strain>
        <tissue evidence="2">Leaves</tissue>
    </source>
</reference>
<feature type="compositionally biased region" description="Basic and acidic residues" evidence="1">
    <location>
        <begin position="367"/>
        <end position="385"/>
    </location>
</feature>
<proteinExistence type="predicted"/>
<accession>A0A444Y616</accession>
<keyword evidence="3" id="KW-1185">Reference proteome</keyword>
<evidence type="ECO:0000313" key="2">
    <source>
        <dbReference type="EMBL" id="RYQ97335.1"/>
    </source>
</evidence>